<keyword evidence="5" id="KW-0560">Oxidoreductase</keyword>
<comment type="similarity">
    <text evidence="2 5">Belongs to the cytochrome P450 family.</text>
</comment>
<evidence type="ECO:0008006" key="8">
    <source>
        <dbReference type="Google" id="ProtNLM"/>
    </source>
</evidence>
<dbReference type="PROSITE" id="PS00086">
    <property type="entry name" value="CYTOCHROME_P450"/>
    <property type="match status" value="1"/>
</dbReference>
<proteinExistence type="inferred from homology"/>
<dbReference type="PRINTS" id="PR00465">
    <property type="entry name" value="EP450IV"/>
</dbReference>
<dbReference type="InterPro" id="IPR002403">
    <property type="entry name" value="Cyt_P450_E_grp-IV"/>
</dbReference>
<evidence type="ECO:0000256" key="3">
    <source>
        <dbReference type="ARBA" id="ARBA00022723"/>
    </source>
</evidence>
<dbReference type="CDD" id="cd00302">
    <property type="entry name" value="cytochrome_P450"/>
    <property type="match status" value="1"/>
</dbReference>
<dbReference type="InterPro" id="IPR001128">
    <property type="entry name" value="Cyt_P450"/>
</dbReference>
<dbReference type="InterPro" id="IPR036396">
    <property type="entry name" value="Cyt_P450_sf"/>
</dbReference>
<dbReference type="InterPro" id="IPR017972">
    <property type="entry name" value="Cyt_P450_CS"/>
</dbReference>
<evidence type="ECO:0000256" key="2">
    <source>
        <dbReference type="ARBA" id="ARBA00010617"/>
    </source>
</evidence>
<keyword evidence="5" id="KW-0503">Monooxygenase</keyword>
<dbReference type="SUPFAM" id="SSF48264">
    <property type="entry name" value="Cytochrome P450"/>
    <property type="match status" value="1"/>
</dbReference>
<dbReference type="Pfam" id="PF00067">
    <property type="entry name" value="p450"/>
    <property type="match status" value="1"/>
</dbReference>
<comment type="caution">
    <text evidence="6">The sequence shown here is derived from an EMBL/GenBank/DDBJ whole genome shotgun (WGS) entry which is preliminary data.</text>
</comment>
<dbReference type="PANTHER" id="PTHR46206">
    <property type="entry name" value="CYTOCHROME P450"/>
    <property type="match status" value="1"/>
</dbReference>
<dbReference type="PANTHER" id="PTHR46206:SF2">
    <property type="entry name" value="CYTOCHROME P450 MONOOXYGENASE AUSG-RELATED"/>
    <property type="match status" value="1"/>
</dbReference>
<keyword evidence="5" id="KW-0349">Heme</keyword>
<evidence type="ECO:0000256" key="5">
    <source>
        <dbReference type="RuleBase" id="RU000461"/>
    </source>
</evidence>
<sequence>MAHYARKDIQMSNGVIIPKGQTVICNLHSAHFNEAQGENPLEFQPWRFVGQPKTATRVGSDYLPFGVGQRSCPGRYLAIQEIKTVVCMIVTSYSKVEFEDPVVGAQMLHIRFGSLVKTGLIFTSREA</sequence>
<evidence type="ECO:0000313" key="6">
    <source>
        <dbReference type="EMBL" id="KAK9761687.1"/>
    </source>
</evidence>
<gene>
    <name evidence="6" type="ORF">K7432_013220</name>
</gene>
<evidence type="ECO:0000256" key="4">
    <source>
        <dbReference type="ARBA" id="ARBA00023004"/>
    </source>
</evidence>
<name>A0ABR2WJM2_9FUNG</name>
<dbReference type="Proteomes" id="UP001479436">
    <property type="component" value="Unassembled WGS sequence"/>
</dbReference>
<protein>
    <recommendedName>
        <fullName evidence="8">Cytochrome P450</fullName>
    </recommendedName>
</protein>
<organism evidence="6 7">
    <name type="scientific">Basidiobolus ranarum</name>
    <dbReference type="NCBI Taxonomy" id="34480"/>
    <lineage>
        <taxon>Eukaryota</taxon>
        <taxon>Fungi</taxon>
        <taxon>Fungi incertae sedis</taxon>
        <taxon>Zoopagomycota</taxon>
        <taxon>Entomophthoromycotina</taxon>
        <taxon>Basidiobolomycetes</taxon>
        <taxon>Basidiobolales</taxon>
        <taxon>Basidiobolaceae</taxon>
        <taxon>Basidiobolus</taxon>
    </lineage>
</organism>
<comment type="cofactor">
    <cofactor evidence="1">
        <name>heme</name>
        <dbReference type="ChEBI" id="CHEBI:30413"/>
    </cofactor>
</comment>
<keyword evidence="3 5" id="KW-0479">Metal-binding</keyword>
<evidence type="ECO:0000256" key="1">
    <source>
        <dbReference type="ARBA" id="ARBA00001971"/>
    </source>
</evidence>
<reference evidence="6 7" key="1">
    <citation type="submission" date="2023-04" db="EMBL/GenBank/DDBJ databases">
        <title>Genome of Basidiobolus ranarum AG-B5.</title>
        <authorList>
            <person name="Stajich J.E."/>
            <person name="Carter-House D."/>
            <person name="Gryganskyi A."/>
        </authorList>
    </citation>
    <scope>NUCLEOTIDE SEQUENCE [LARGE SCALE GENOMIC DNA]</scope>
    <source>
        <strain evidence="6 7">AG-B5</strain>
    </source>
</reference>
<accession>A0ABR2WJM2</accession>
<keyword evidence="7" id="KW-1185">Reference proteome</keyword>
<dbReference type="EMBL" id="JASJQH010001267">
    <property type="protein sequence ID" value="KAK9761687.1"/>
    <property type="molecule type" value="Genomic_DNA"/>
</dbReference>
<evidence type="ECO:0000313" key="7">
    <source>
        <dbReference type="Proteomes" id="UP001479436"/>
    </source>
</evidence>
<keyword evidence="4 5" id="KW-0408">Iron</keyword>
<dbReference type="Gene3D" id="1.10.630.10">
    <property type="entry name" value="Cytochrome P450"/>
    <property type="match status" value="1"/>
</dbReference>